<evidence type="ECO:0000313" key="1">
    <source>
        <dbReference type="EMBL" id="KAH8508791.1"/>
    </source>
</evidence>
<dbReference type="AlphaFoldDB" id="A0A8T2YUV1"/>
<protein>
    <submittedName>
        <fullName evidence="1">Uncharacterized protein</fullName>
    </submittedName>
</protein>
<gene>
    <name evidence="1" type="ORF">H0E87_010798</name>
</gene>
<dbReference type="Proteomes" id="UP000807159">
    <property type="component" value="Chromosome 5"/>
</dbReference>
<dbReference type="EMBL" id="JACEGQ020000005">
    <property type="protein sequence ID" value="KAH8508791.1"/>
    <property type="molecule type" value="Genomic_DNA"/>
</dbReference>
<organism evidence="1 2">
    <name type="scientific">Populus deltoides</name>
    <name type="common">Eastern poplar</name>
    <name type="synonym">Eastern cottonwood</name>
    <dbReference type="NCBI Taxonomy" id="3696"/>
    <lineage>
        <taxon>Eukaryota</taxon>
        <taxon>Viridiplantae</taxon>
        <taxon>Streptophyta</taxon>
        <taxon>Embryophyta</taxon>
        <taxon>Tracheophyta</taxon>
        <taxon>Spermatophyta</taxon>
        <taxon>Magnoliopsida</taxon>
        <taxon>eudicotyledons</taxon>
        <taxon>Gunneridae</taxon>
        <taxon>Pentapetalae</taxon>
        <taxon>rosids</taxon>
        <taxon>fabids</taxon>
        <taxon>Malpighiales</taxon>
        <taxon>Salicaceae</taxon>
        <taxon>Saliceae</taxon>
        <taxon>Populus</taxon>
    </lineage>
</organism>
<name>A0A8T2YUV1_POPDE</name>
<evidence type="ECO:0000313" key="2">
    <source>
        <dbReference type="Proteomes" id="UP000807159"/>
    </source>
</evidence>
<comment type="caution">
    <text evidence="1">The sequence shown here is derived from an EMBL/GenBank/DDBJ whole genome shotgun (WGS) entry which is preliminary data.</text>
</comment>
<proteinExistence type="predicted"/>
<accession>A0A8T2YUV1</accession>
<sequence>MRQHRATGTPIELYKALAKDATFPLSVAISSDSEEQKWFIAINMRSKYSSYRGRK</sequence>
<reference evidence="1" key="1">
    <citation type="journal article" date="2021" name="J. Hered.">
        <title>Genome Assembly of Salicaceae Populus deltoides (Eastern Cottonwood) I-69 Based on Nanopore Sequencing and Hi-C Technologies.</title>
        <authorList>
            <person name="Bai S."/>
            <person name="Wu H."/>
            <person name="Zhang J."/>
            <person name="Pan Z."/>
            <person name="Zhao W."/>
            <person name="Li Z."/>
            <person name="Tong C."/>
        </authorList>
    </citation>
    <scope>NUCLEOTIDE SEQUENCE</scope>
    <source>
        <tissue evidence="1">Leaf</tissue>
    </source>
</reference>
<keyword evidence="2" id="KW-1185">Reference proteome</keyword>